<sequence precursor="true">MQRLMFILTTILMATMFAATGVNAVSASGWDDREVYIVTSKINGTKPKVGPMRHASIAICPNGVSPIVYENGVPVSNCRECQLYGTQVMERGFKLDQKRIGASAKKVTGISATVVEQRMRSHSQLNVPLIHDCRHHVIQVLNLRNQRGRLKRAFTIR</sequence>
<organism evidence="2 3">
    <name type="scientific">Rubripirellula obstinata</name>
    <dbReference type="NCBI Taxonomy" id="406547"/>
    <lineage>
        <taxon>Bacteria</taxon>
        <taxon>Pseudomonadati</taxon>
        <taxon>Planctomycetota</taxon>
        <taxon>Planctomycetia</taxon>
        <taxon>Pirellulales</taxon>
        <taxon>Pirellulaceae</taxon>
        <taxon>Rubripirellula</taxon>
    </lineage>
</organism>
<evidence type="ECO:0000313" key="2">
    <source>
        <dbReference type="EMBL" id="KAA1260368.1"/>
    </source>
</evidence>
<evidence type="ECO:0000256" key="1">
    <source>
        <dbReference type="SAM" id="SignalP"/>
    </source>
</evidence>
<gene>
    <name evidence="2" type="ORF">LF1_29080</name>
</gene>
<dbReference type="EMBL" id="VRLW01000001">
    <property type="protein sequence ID" value="KAA1260368.1"/>
    <property type="molecule type" value="Genomic_DNA"/>
</dbReference>
<feature type="signal peptide" evidence="1">
    <location>
        <begin position="1"/>
        <end position="24"/>
    </location>
</feature>
<name>A0A5B1CGQ0_9BACT</name>
<accession>A0A5B1CGQ0</accession>
<dbReference type="OrthoDB" id="276254at2"/>
<dbReference type="Proteomes" id="UP000322699">
    <property type="component" value="Unassembled WGS sequence"/>
</dbReference>
<dbReference type="AlphaFoldDB" id="A0A5B1CGQ0"/>
<evidence type="ECO:0000313" key="3">
    <source>
        <dbReference type="Proteomes" id="UP000322699"/>
    </source>
</evidence>
<reference evidence="2 3" key="1">
    <citation type="submission" date="2019-08" db="EMBL/GenBank/DDBJ databases">
        <title>Deep-cultivation of Planctomycetes and their phenomic and genomic characterization uncovers novel biology.</title>
        <authorList>
            <person name="Wiegand S."/>
            <person name="Jogler M."/>
            <person name="Boedeker C."/>
            <person name="Pinto D."/>
            <person name="Vollmers J."/>
            <person name="Rivas-Marin E."/>
            <person name="Kohn T."/>
            <person name="Peeters S.H."/>
            <person name="Heuer A."/>
            <person name="Rast P."/>
            <person name="Oberbeckmann S."/>
            <person name="Bunk B."/>
            <person name="Jeske O."/>
            <person name="Meyerdierks A."/>
            <person name="Storesund J.E."/>
            <person name="Kallscheuer N."/>
            <person name="Luecker S."/>
            <person name="Lage O.M."/>
            <person name="Pohl T."/>
            <person name="Merkel B.J."/>
            <person name="Hornburger P."/>
            <person name="Mueller R.-W."/>
            <person name="Bruemmer F."/>
            <person name="Labrenz M."/>
            <person name="Spormann A.M."/>
            <person name="Op Den Camp H."/>
            <person name="Overmann J."/>
            <person name="Amann R."/>
            <person name="Jetten M.S.M."/>
            <person name="Mascher T."/>
            <person name="Medema M.H."/>
            <person name="Devos D.P."/>
            <person name="Kaster A.-K."/>
            <person name="Ovreas L."/>
            <person name="Rohde M."/>
            <person name="Galperin M.Y."/>
            <person name="Jogler C."/>
        </authorList>
    </citation>
    <scope>NUCLEOTIDE SEQUENCE [LARGE SCALE GENOMIC DNA]</scope>
    <source>
        <strain evidence="2 3">LF1</strain>
    </source>
</reference>
<comment type="caution">
    <text evidence="2">The sequence shown here is derived from an EMBL/GenBank/DDBJ whole genome shotgun (WGS) entry which is preliminary data.</text>
</comment>
<keyword evidence="3" id="KW-1185">Reference proteome</keyword>
<proteinExistence type="predicted"/>
<protein>
    <submittedName>
        <fullName evidence="2">Uncharacterized protein</fullName>
    </submittedName>
</protein>
<keyword evidence="1" id="KW-0732">Signal</keyword>
<dbReference type="RefSeq" id="WP_068263890.1">
    <property type="nucleotide sequence ID" value="NZ_LWSK01000052.1"/>
</dbReference>
<feature type="chain" id="PRO_5022742925" evidence="1">
    <location>
        <begin position="25"/>
        <end position="157"/>
    </location>
</feature>